<dbReference type="Pfam" id="PF11254">
    <property type="entry name" value="DUF3053"/>
    <property type="match status" value="1"/>
</dbReference>
<evidence type="ECO:0000313" key="3">
    <source>
        <dbReference type="Proteomes" id="UP001254759"/>
    </source>
</evidence>
<dbReference type="Proteomes" id="UP001254759">
    <property type="component" value="Unassembled WGS sequence"/>
</dbReference>
<evidence type="ECO:0008006" key="4">
    <source>
        <dbReference type="Google" id="ProtNLM"/>
    </source>
</evidence>
<evidence type="ECO:0000313" key="2">
    <source>
        <dbReference type="EMBL" id="MDR6840386.1"/>
    </source>
</evidence>
<sequence length="233" mass="25249">MNALASKVFPVLFAGLALLGLAACSNEEGERKAFIEFLQTRIVDQPGLRVPKLSAEEQKSLGRYAAQYAVIGDFNDSMGKAFTEASPAMQTMASLSTPQALVQEQARIGEARAALAKVKGQLGEQLGKTQADRAKLQQPDDVKPVFQAAYEKTVVKPSELMLKVLEQTDGILGEAQNFATFLKTNEASVNFVGSQVEVNSPALLEELNVHLGALNDKRQKLMALQNELNAMVR</sequence>
<gene>
    <name evidence="2" type="ORF">J2W94_000650</name>
</gene>
<keyword evidence="1" id="KW-0732">Signal</keyword>
<keyword evidence="3" id="KW-1185">Reference proteome</keyword>
<accession>A0ABU1RNP2</accession>
<proteinExistence type="predicted"/>
<protein>
    <recommendedName>
        <fullName evidence="4">DUF3053 domain-containing protein</fullName>
    </recommendedName>
</protein>
<dbReference type="EMBL" id="JAVDTT010000001">
    <property type="protein sequence ID" value="MDR6840386.1"/>
    <property type="molecule type" value="Genomic_DNA"/>
</dbReference>
<comment type="caution">
    <text evidence="2">The sequence shown here is derived from an EMBL/GenBank/DDBJ whole genome shotgun (WGS) entry which is preliminary data.</text>
</comment>
<reference evidence="2 3" key="1">
    <citation type="submission" date="2023-07" db="EMBL/GenBank/DDBJ databases">
        <title>Sorghum-associated microbial communities from plants grown in Nebraska, USA.</title>
        <authorList>
            <person name="Schachtman D."/>
        </authorList>
    </citation>
    <scope>NUCLEOTIDE SEQUENCE [LARGE SCALE GENOMIC DNA]</scope>
    <source>
        <strain evidence="2 3">BE107</strain>
    </source>
</reference>
<feature type="chain" id="PRO_5046787280" description="DUF3053 domain-containing protein" evidence="1">
    <location>
        <begin position="23"/>
        <end position="233"/>
    </location>
</feature>
<dbReference type="PROSITE" id="PS51257">
    <property type="entry name" value="PROKAR_LIPOPROTEIN"/>
    <property type="match status" value="1"/>
</dbReference>
<dbReference type="InterPro" id="IPR021413">
    <property type="entry name" value="DUF3053"/>
</dbReference>
<name>A0ABU1RNP2_9GAMM</name>
<evidence type="ECO:0000256" key="1">
    <source>
        <dbReference type="SAM" id="SignalP"/>
    </source>
</evidence>
<dbReference type="RefSeq" id="WP_310090271.1">
    <property type="nucleotide sequence ID" value="NZ_JAVDTT010000001.1"/>
</dbReference>
<organism evidence="2 3">
    <name type="scientific">Pseudoxanthomonas sacheonensis</name>
    <dbReference type="NCBI Taxonomy" id="443615"/>
    <lineage>
        <taxon>Bacteria</taxon>
        <taxon>Pseudomonadati</taxon>
        <taxon>Pseudomonadota</taxon>
        <taxon>Gammaproteobacteria</taxon>
        <taxon>Lysobacterales</taxon>
        <taxon>Lysobacteraceae</taxon>
        <taxon>Pseudoxanthomonas</taxon>
    </lineage>
</organism>
<feature type="signal peptide" evidence="1">
    <location>
        <begin position="1"/>
        <end position="22"/>
    </location>
</feature>